<dbReference type="PANTHER" id="PTHR11373:SF32">
    <property type="entry name" value="DEOXYGUANOSINETRIPHOSPHATE TRIPHOSPHOHYDROLASE"/>
    <property type="match status" value="1"/>
</dbReference>
<feature type="domain" description="HD" evidence="2">
    <location>
        <begin position="66"/>
        <end position="143"/>
    </location>
</feature>
<keyword evidence="4" id="KW-1185">Reference proteome</keyword>
<evidence type="ECO:0000313" key="4">
    <source>
        <dbReference type="Proteomes" id="UP001561463"/>
    </source>
</evidence>
<dbReference type="InterPro" id="IPR003607">
    <property type="entry name" value="HD/PDEase_dom"/>
</dbReference>
<reference evidence="3 4" key="1">
    <citation type="submission" date="2024-03" db="EMBL/GenBank/DDBJ databases">
        <title>Role of Flies in the Dissemination of Carbapenem-Resistant Enterobacteriaceae (CRE): An Epidemiological and Genomic Study in China.</title>
        <authorList>
            <person name="Chen K."/>
            <person name="Zhang R."/>
            <person name="Chen S."/>
        </authorList>
    </citation>
    <scope>NUCLEOTIDE SEQUENCE [LARGE SCALE GENOMIC DNA]</scope>
    <source>
        <strain evidence="4">fly-313</strain>
    </source>
</reference>
<comment type="caution">
    <text evidence="3">The sequence shown here is derived from an EMBL/GenBank/DDBJ whole genome shotgun (WGS) entry which is preliminary data.</text>
</comment>
<dbReference type="SUPFAM" id="SSF109604">
    <property type="entry name" value="HD-domain/PDEase-like"/>
    <property type="match status" value="1"/>
</dbReference>
<dbReference type="PANTHER" id="PTHR11373">
    <property type="entry name" value="DEOXYNUCLEOSIDE TRIPHOSPHATE TRIPHOSPHOHYDROLASE"/>
    <property type="match status" value="1"/>
</dbReference>
<dbReference type="Gene3D" id="1.10.3210.10">
    <property type="entry name" value="Hypothetical protein af1432"/>
    <property type="match status" value="1"/>
</dbReference>
<proteinExistence type="predicted"/>
<name>A0ABV4A281_9ENTR</name>
<dbReference type="Pfam" id="PF01966">
    <property type="entry name" value="HD"/>
    <property type="match status" value="1"/>
</dbReference>
<protein>
    <submittedName>
        <fullName evidence="3">HD domain-containing protein</fullName>
    </submittedName>
</protein>
<feature type="region of interest" description="Disordered" evidence="1">
    <location>
        <begin position="1"/>
        <end position="28"/>
    </location>
</feature>
<evidence type="ECO:0000313" key="3">
    <source>
        <dbReference type="EMBL" id="MEX9251257.1"/>
    </source>
</evidence>
<gene>
    <name evidence="3" type="ORF">AB7Z85_01830</name>
</gene>
<evidence type="ECO:0000259" key="2">
    <source>
        <dbReference type="Pfam" id="PF01966"/>
    </source>
</evidence>
<dbReference type="Proteomes" id="UP001561463">
    <property type="component" value="Unassembled WGS sequence"/>
</dbReference>
<organism evidence="3 4">
    <name type="scientific">Pseudenterobacter timonensis</name>
    <dbReference type="NCBI Taxonomy" id="1755099"/>
    <lineage>
        <taxon>Bacteria</taxon>
        <taxon>Pseudomonadati</taxon>
        <taxon>Pseudomonadota</taxon>
        <taxon>Gammaproteobacteria</taxon>
        <taxon>Enterobacterales</taxon>
        <taxon>Enterobacteriaceae</taxon>
        <taxon>Pseudenterobacter</taxon>
    </lineage>
</organism>
<dbReference type="InterPro" id="IPR050135">
    <property type="entry name" value="dGTPase-like"/>
</dbReference>
<dbReference type="RefSeq" id="WP_369496610.1">
    <property type="nucleotide sequence ID" value="NZ_JBFZPZ010000001.1"/>
</dbReference>
<evidence type="ECO:0000256" key="1">
    <source>
        <dbReference type="SAM" id="MobiDB-lite"/>
    </source>
</evidence>
<accession>A0ABV4A281</accession>
<sequence>MQWELLLNSDRRKPKKGKKGAGADTARGRQQIERDYDRILFSAPVRRLADKTQVFPLDKIDSVRTRLTHSHEVANLARGIGMRLAFELRDTIFHNVDDNIALQRDVPALLAAIGLAHDLGNPPFGHQGEKAMSEWFTLHFEKHPERFTDPRYNDFRFLTAMHKRFVW</sequence>
<dbReference type="CDD" id="cd00077">
    <property type="entry name" value="HDc"/>
    <property type="match status" value="1"/>
</dbReference>
<dbReference type="InterPro" id="IPR006674">
    <property type="entry name" value="HD_domain"/>
</dbReference>
<dbReference type="EMBL" id="JBFZPZ010000001">
    <property type="protein sequence ID" value="MEX9251257.1"/>
    <property type="molecule type" value="Genomic_DNA"/>
</dbReference>